<feature type="domain" description="R13L1/DRL21-like LRR repeat region" evidence="8">
    <location>
        <begin position="519"/>
        <end position="667"/>
    </location>
</feature>
<dbReference type="EMBL" id="JANQDX010000005">
    <property type="protein sequence ID" value="KAL0924169.1"/>
    <property type="molecule type" value="Genomic_DNA"/>
</dbReference>
<evidence type="ECO:0000256" key="1">
    <source>
        <dbReference type="ARBA" id="ARBA00022614"/>
    </source>
</evidence>
<dbReference type="Gene3D" id="1.10.10.10">
    <property type="entry name" value="Winged helix-like DNA-binding domain superfamily/Winged helix DNA-binding domain"/>
    <property type="match status" value="1"/>
</dbReference>
<dbReference type="GO" id="GO:0042742">
    <property type="term" value="P:defense response to bacterium"/>
    <property type="evidence" value="ECO:0007669"/>
    <property type="project" value="UniProtKB-ARBA"/>
</dbReference>
<proteinExistence type="predicted"/>
<dbReference type="Gene3D" id="3.80.10.10">
    <property type="entry name" value="Ribonuclease Inhibitor"/>
    <property type="match status" value="2"/>
</dbReference>
<protein>
    <recommendedName>
        <fullName evidence="11">NB-ARC domain-containing protein</fullName>
    </recommendedName>
</protein>
<dbReference type="SUPFAM" id="SSF52540">
    <property type="entry name" value="P-loop containing nucleoside triphosphate hydrolases"/>
    <property type="match status" value="1"/>
</dbReference>
<keyword evidence="2" id="KW-0677">Repeat</keyword>
<accession>A0ABD0VG85</accession>
<feature type="domain" description="Disease resistance protein winged helix" evidence="7">
    <location>
        <begin position="362"/>
        <end position="429"/>
    </location>
</feature>
<dbReference type="AlphaFoldDB" id="A0ABD0VG85"/>
<evidence type="ECO:0000256" key="2">
    <source>
        <dbReference type="ARBA" id="ARBA00022737"/>
    </source>
</evidence>
<evidence type="ECO:0000256" key="5">
    <source>
        <dbReference type="SAM" id="MobiDB-lite"/>
    </source>
</evidence>
<dbReference type="InterPro" id="IPR056789">
    <property type="entry name" value="LRR_R13L1-DRL21"/>
</dbReference>
<evidence type="ECO:0000259" key="8">
    <source>
        <dbReference type="Pfam" id="PF25019"/>
    </source>
</evidence>
<feature type="region of interest" description="Disordered" evidence="5">
    <location>
        <begin position="1"/>
        <end position="40"/>
    </location>
</feature>
<dbReference type="Pfam" id="PF25019">
    <property type="entry name" value="LRR_R13L1-DRL21"/>
    <property type="match status" value="1"/>
</dbReference>
<dbReference type="GO" id="GO:0009626">
    <property type="term" value="P:plant-type hypersensitive response"/>
    <property type="evidence" value="ECO:0007669"/>
    <property type="project" value="UniProtKB-ARBA"/>
</dbReference>
<evidence type="ECO:0000256" key="4">
    <source>
        <dbReference type="SAM" id="Coils"/>
    </source>
</evidence>
<dbReference type="InterPro" id="IPR058922">
    <property type="entry name" value="WHD_DRP"/>
</dbReference>
<dbReference type="Pfam" id="PF23559">
    <property type="entry name" value="WHD_DRP"/>
    <property type="match status" value="1"/>
</dbReference>
<evidence type="ECO:0000313" key="9">
    <source>
        <dbReference type="EMBL" id="KAL0924169.1"/>
    </source>
</evidence>
<dbReference type="InterPro" id="IPR027417">
    <property type="entry name" value="P-loop_NTPase"/>
</dbReference>
<dbReference type="Gene3D" id="1.10.8.430">
    <property type="entry name" value="Helical domain of apoptotic protease-activating factors"/>
    <property type="match status" value="1"/>
</dbReference>
<evidence type="ECO:0000259" key="7">
    <source>
        <dbReference type="Pfam" id="PF23559"/>
    </source>
</evidence>
<comment type="caution">
    <text evidence="9">The sequence shown here is derived from an EMBL/GenBank/DDBJ whole genome shotgun (WGS) entry which is preliminary data.</text>
</comment>
<keyword evidence="1" id="KW-0433">Leucine-rich repeat</keyword>
<reference evidence="9 10" key="1">
    <citation type="journal article" date="2024" name="Plant Biotechnol. J.">
        <title>Dendrobium thyrsiflorum genome and its molecular insights into genes involved in important horticultural traits.</title>
        <authorList>
            <person name="Chen B."/>
            <person name="Wang J.Y."/>
            <person name="Zheng P.J."/>
            <person name="Li K.L."/>
            <person name="Liang Y.M."/>
            <person name="Chen X.F."/>
            <person name="Zhang C."/>
            <person name="Zhao X."/>
            <person name="He X."/>
            <person name="Zhang G.Q."/>
            <person name="Liu Z.J."/>
            <person name="Xu Q."/>
        </authorList>
    </citation>
    <scope>NUCLEOTIDE SEQUENCE [LARGE SCALE GENOMIC DNA]</scope>
    <source>
        <strain evidence="9">GZMU011</strain>
    </source>
</reference>
<dbReference type="Proteomes" id="UP001552299">
    <property type="component" value="Unassembled WGS sequence"/>
</dbReference>
<dbReference type="GO" id="GO:0002758">
    <property type="term" value="P:innate immune response-activating signaling pathway"/>
    <property type="evidence" value="ECO:0007669"/>
    <property type="project" value="UniProtKB-ARBA"/>
</dbReference>
<feature type="domain" description="NB-ARC" evidence="6">
    <location>
        <begin position="126"/>
        <end position="279"/>
    </location>
</feature>
<keyword evidence="3" id="KW-0611">Plant defense</keyword>
<organism evidence="9 10">
    <name type="scientific">Dendrobium thyrsiflorum</name>
    <name type="common">Pinecone-like raceme dendrobium</name>
    <name type="synonym">Orchid</name>
    <dbReference type="NCBI Taxonomy" id="117978"/>
    <lineage>
        <taxon>Eukaryota</taxon>
        <taxon>Viridiplantae</taxon>
        <taxon>Streptophyta</taxon>
        <taxon>Embryophyta</taxon>
        <taxon>Tracheophyta</taxon>
        <taxon>Spermatophyta</taxon>
        <taxon>Magnoliopsida</taxon>
        <taxon>Liliopsida</taxon>
        <taxon>Asparagales</taxon>
        <taxon>Orchidaceae</taxon>
        <taxon>Epidendroideae</taxon>
        <taxon>Malaxideae</taxon>
        <taxon>Dendrobiinae</taxon>
        <taxon>Dendrobium</taxon>
    </lineage>
</organism>
<dbReference type="InterPro" id="IPR032675">
    <property type="entry name" value="LRR_dom_sf"/>
</dbReference>
<dbReference type="InterPro" id="IPR002182">
    <property type="entry name" value="NB-ARC"/>
</dbReference>
<dbReference type="InterPro" id="IPR042197">
    <property type="entry name" value="Apaf_helical"/>
</dbReference>
<sequence>MEARAAEEPYHHGKGNEGNDERHDDVEKRDGRNILASSSFQVPAISDGMAQKLREIRERFDEIEKDRKTLRLREEDGVRQSIGAQNSRPTSSLVNELGRIGRESEKEKIVKLLLLDLESGSDIRVSNKISVIPIVGMGGLGKTTLAQLVYNDPRIHQYFNLRIWIYVFEDFDLVKLTKEIYKSITNKPCEEDVEFDYLQNSINKELMKFKRTFLVLDDVWNEKQFLWESLQVPFHSAGIVNILLTTRNEKVANVMRNMNSFHLDLLSKDEGLQLFRQCASCQDEDLMKIGQKIVNKCGGLPLAIKILASHLKFERDEAKWMGILESELWDLDLGTNEIFPALKLSYQRMPNHLKPCFRYCSMFPKNMIPDKNNIVWLWMAQGYIQPKIGSKTMEAIGREYFDELLGRSLLQATEFKDSFKMHDLVFDLAVSISGNEFIVMKLEVFAIHLITFVTCKYWTLLTFHGQDRMLPIGIKNFINLQHLILPYGSIMSCGISKLTGLQTLRYVTVNEGSKEGGGLGEIKDLASLTGSCCIMGICYAHDVEGFKKANLNRKKHIWRLYIDWRYGTADSEFHPFDVHIFIAESNRVEKQSFELEEAKLEALQPHNNLKELGIYDYPGIQFPLWLGDPSYFMLQDITLQGCNEWDGSGRVLDRDLPCLRSISIIDCAKLKSIKIVQSSSLSRLLVKQCPIITTLHGLCSLHRLEKLEIIKCYNLLISIEEELPSKLQFVWFEDCWKLESITGLQNLHSLEELKLKRCPELELSLKEQLSTIPNVLEIIDCPGL</sequence>
<dbReference type="PANTHER" id="PTHR36766">
    <property type="entry name" value="PLANT BROAD-SPECTRUM MILDEW RESISTANCE PROTEIN RPW8"/>
    <property type="match status" value="1"/>
</dbReference>
<dbReference type="InterPro" id="IPR036388">
    <property type="entry name" value="WH-like_DNA-bd_sf"/>
</dbReference>
<evidence type="ECO:0008006" key="11">
    <source>
        <dbReference type="Google" id="ProtNLM"/>
    </source>
</evidence>
<dbReference type="FunFam" id="1.10.10.10:FF:000322">
    <property type="entry name" value="Probable disease resistance protein At1g63360"/>
    <property type="match status" value="1"/>
</dbReference>
<feature type="compositionally biased region" description="Basic and acidic residues" evidence="5">
    <location>
        <begin position="1"/>
        <end position="32"/>
    </location>
</feature>
<dbReference type="PANTHER" id="PTHR36766:SF40">
    <property type="entry name" value="DISEASE RESISTANCE PROTEIN RGA3"/>
    <property type="match status" value="1"/>
</dbReference>
<gene>
    <name evidence="9" type="ORF">M5K25_004978</name>
</gene>
<dbReference type="Gene3D" id="3.40.50.300">
    <property type="entry name" value="P-loop containing nucleotide triphosphate hydrolases"/>
    <property type="match status" value="1"/>
</dbReference>
<name>A0ABD0VG85_DENTH</name>
<feature type="coiled-coil region" evidence="4">
    <location>
        <begin position="46"/>
        <end position="73"/>
    </location>
</feature>
<evidence type="ECO:0000259" key="6">
    <source>
        <dbReference type="Pfam" id="PF00931"/>
    </source>
</evidence>
<evidence type="ECO:0000256" key="3">
    <source>
        <dbReference type="ARBA" id="ARBA00022821"/>
    </source>
</evidence>
<dbReference type="PRINTS" id="PR00364">
    <property type="entry name" value="DISEASERSIST"/>
</dbReference>
<evidence type="ECO:0000313" key="10">
    <source>
        <dbReference type="Proteomes" id="UP001552299"/>
    </source>
</evidence>
<dbReference type="SUPFAM" id="SSF52058">
    <property type="entry name" value="L domain-like"/>
    <property type="match status" value="1"/>
</dbReference>
<dbReference type="Pfam" id="PF00931">
    <property type="entry name" value="NB-ARC"/>
    <property type="match status" value="1"/>
</dbReference>
<keyword evidence="4" id="KW-0175">Coiled coil</keyword>
<keyword evidence="10" id="KW-1185">Reference proteome</keyword>